<gene>
    <name evidence="1" type="primary">Acey_s0051.g2065</name>
    <name evidence="1" type="ORF">Y032_0051g2065</name>
</gene>
<dbReference type="PANTHER" id="PTHR10974:SF75">
    <property type="entry name" value="SULFATASE DOMAIN-CONTAINING PROTEIN"/>
    <property type="match status" value="1"/>
</dbReference>
<dbReference type="OrthoDB" id="5862419at2759"/>
<dbReference type="Gene3D" id="3.40.720.10">
    <property type="entry name" value="Alkaline Phosphatase, subunit A"/>
    <property type="match status" value="1"/>
</dbReference>
<dbReference type="PANTHER" id="PTHR10974">
    <property type="entry name" value="FI08016P-RELATED"/>
    <property type="match status" value="1"/>
</dbReference>
<dbReference type="CDD" id="cd16021">
    <property type="entry name" value="ALP_like"/>
    <property type="match status" value="1"/>
</dbReference>
<accession>A0A016U7P2</accession>
<dbReference type="Proteomes" id="UP000024635">
    <property type="component" value="Unassembled WGS sequence"/>
</dbReference>
<evidence type="ECO:0000313" key="2">
    <source>
        <dbReference type="Proteomes" id="UP000024635"/>
    </source>
</evidence>
<proteinExistence type="predicted"/>
<dbReference type="STRING" id="53326.A0A016U7P2"/>
<dbReference type="SUPFAM" id="SSF53649">
    <property type="entry name" value="Alkaline phosphatase-like"/>
    <property type="match status" value="1"/>
</dbReference>
<dbReference type="InterPro" id="IPR004245">
    <property type="entry name" value="DUF229"/>
</dbReference>
<dbReference type="Pfam" id="PF02995">
    <property type="entry name" value="DUF229"/>
    <property type="match status" value="1"/>
</dbReference>
<dbReference type="GO" id="GO:0005615">
    <property type="term" value="C:extracellular space"/>
    <property type="evidence" value="ECO:0007669"/>
    <property type="project" value="TreeGrafter"/>
</dbReference>
<reference evidence="2" key="1">
    <citation type="journal article" date="2015" name="Nat. Genet.">
        <title>The genome and transcriptome of the zoonotic hookworm Ancylostoma ceylanicum identify infection-specific gene families.</title>
        <authorList>
            <person name="Schwarz E.M."/>
            <person name="Hu Y."/>
            <person name="Antoshechkin I."/>
            <person name="Miller M.M."/>
            <person name="Sternberg P.W."/>
            <person name="Aroian R.V."/>
        </authorList>
    </citation>
    <scope>NUCLEOTIDE SEQUENCE</scope>
    <source>
        <strain evidence="2">HY135</strain>
    </source>
</reference>
<evidence type="ECO:0000313" key="1">
    <source>
        <dbReference type="EMBL" id="EYC11190.1"/>
    </source>
</evidence>
<dbReference type="AlphaFoldDB" id="A0A016U7P2"/>
<keyword evidence="2" id="KW-1185">Reference proteome</keyword>
<comment type="caution">
    <text evidence="1">The sequence shown here is derived from an EMBL/GenBank/DDBJ whole genome shotgun (WGS) entry which is preliminary data.</text>
</comment>
<organism evidence="1 2">
    <name type="scientific">Ancylostoma ceylanicum</name>
    <dbReference type="NCBI Taxonomy" id="53326"/>
    <lineage>
        <taxon>Eukaryota</taxon>
        <taxon>Metazoa</taxon>
        <taxon>Ecdysozoa</taxon>
        <taxon>Nematoda</taxon>
        <taxon>Chromadorea</taxon>
        <taxon>Rhabditida</taxon>
        <taxon>Rhabditina</taxon>
        <taxon>Rhabditomorpha</taxon>
        <taxon>Strongyloidea</taxon>
        <taxon>Ancylostomatidae</taxon>
        <taxon>Ancylostomatinae</taxon>
        <taxon>Ancylostoma</taxon>
    </lineage>
</organism>
<protein>
    <submittedName>
        <fullName evidence="1">Uncharacterized protein</fullName>
    </submittedName>
</protein>
<dbReference type="EMBL" id="JARK01001387">
    <property type="protein sequence ID" value="EYC11190.1"/>
    <property type="molecule type" value="Genomic_DNA"/>
</dbReference>
<dbReference type="InterPro" id="IPR017850">
    <property type="entry name" value="Alkaline_phosphatase_core_sf"/>
</dbReference>
<name>A0A016U7P2_9BILA</name>
<sequence length="555" mass="64027">MASVTTTATATTTTKTTTAAAATTTTRAIPNSSNSYVLFYCFSFQNCTIYKPLTKLENGTVVALDDNRKCQARCLLYKSESSFDSGPYVQLPSDKIFDCDVVETKCDNEYYMHLQIHESDVKDEDIKPLPNVYLLILDSISNFMAKRSLPKTLAFLKDEMDAVQMEFLNKVADNSRPNGFPMVFGKSIEKVSRVNRPAEPPDWNNDEVCYKYMDEYPYYLEEYKKKGYKTMIAQDLSMGILFYQIPFDINLYDSRFAVNLAGNTCGESHLHMLDYYEKFMNSYPGVPKIAQVWPTQLAHDDVSTLYHADDHFLEFLKRNQENLDNSFFFFLADHGPRSGGIEKERLGRYENRNPFLVVSLPKHLRKTAVQKRLQEKSLQLMTHFDLHATFMDILHFQSESNFTEISYRSMLPHSKGSSLLRKWKGPRNCNSLPIPWDYCLCQYKKENVKNKMLMKKLGTFIAEKLNEFLEKEGFASKCIKQQYDETLDAQKMQLGENTLYSMFVKLKPSEGKFSAEVLKTPSGLKLVSHFTRWGWYGKQGDCVLDPPRPLCHCRT</sequence>